<proteinExistence type="predicted"/>
<comment type="caution">
    <text evidence="12">The sequence shown here is derived from an EMBL/GenBank/DDBJ whole genome shotgun (WGS) entry which is preliminary data.</text>
</comment>
<dbReference type="EMBL" id="JAXQNO010000012">
    <property type="protein sequence ID" value="KAK4787619.1"/>
    <property type="molecule type" value="Genomic_DNA"/>
</dbReference>
<dbReference type="PROSITE" id="PS50011">
    <property type="entry name" value="PROTEIN_KINASE_DOM"/>
    <property type="match status" value="1"/>
</dbReference>
<feature type="binding site" evidence="8">
    <location>
        <position position="334"/>
    </location>
    <ligand>
        <name>ATP</name>
        <dbReference type="ChEBI" id="CHEBI:30616"/>
    </ligand>
</feature>
<feature type="signal peptide" evidence="10">
    <location>
        <begin position="1"/>
        <end position="21"/>
    </location>
</feature>
<dbReference type="Pfam" id="PF00560">
    <property type="entry name" value="LRR_1"/>
    <property type="match status" value="1"/>
</dbReference>
<dbReference type="SUPFAM" id="SSF52058">
    <property type="entry name" value="L domain-like"/>
    <property type="match status" value="1"/>
</dbReference>
<name>A0AAN7LN88_TRANT</name>
<feature type="chain" id="PRO_5043008396" description="Protein kinase domain-containing protein" evidence="10">
    <location>
        <begin position="22"/>
        <end position="601"/>
    </location>
</feature>
<dbReference type="AlphaFoldDB" id="A0AAN7LN88"/>
<dbReference type="Pfam" id="PF07714">
    <property type="entry name" value="PK_Tyr_Ser-Thr"/>
    <property type="match status" value="1"/>
</dbReference>
<accession>A0AAN7LN88</accession>
<sequence>MARTLTLLLLLVSSIILFLCGESRFHGQVVAAERPVEEDKLALLDFLLTTPHSRFLNWSPDIPVCESWTGVSCSEDQSRVVSLRLPGIGFQGPIPANTLTRLSGITVLSLRFNSFSGRLSSDFSVWPNLTVLDLSNNGFNGSIPRSLSRLTRIRVLNLANNSLSGEIPDIDLPSLKWINLSYNNLTGAVPESFRRFPSWAFTGNNLSSEAANPRHSRTKRLGEPTLLGVALGACTFGFAVISVSMVTCCSSHGVDDDTAAELEPSSAKKKGGSSGEKRISGRSKKEGRIVSLDGTRFPYRFRDLLKFPAEVLGKGTFGSTYKLALKDGNEVAVKWVAELSDMDTKFEQLMELVGGLRHENIAPLKAYYCSSDAKLLIYDYYREGSVSSVLHGKAADRKRLLSWGGRLKVALGAARGLGHIHIQGRGQHGKKLVHGNMKASNIFFNTQGFGCISDIGLTTLMNPTLPASLQGLGYRAPEMTDARNASQETDVYSFGVLLLELLTGKSPKQSAQSHLVRWVQSVVREEWSSEVFDLDLLTRPGIEDEMIEMLRIGMACVSRMPEERPKMPVVVEMVEAVYQARSIDQLSANQESSFQVKPARR</sequence>
<dbReference type="GO" id="GO:0004672">
    <property type="term" value="F:protein kinase activity"/>
    <property type="evidence" value="ECO:0007669"/>
    <property type="project" value="InterPro"/>
</dbReference>
<keyword evidence="7" id="KW-0472">Membrane</keyword>
<evidence type="ECO:0000256" key="9">
    <source>
        <dbReference type="SAM" id="MobiDB-lite"/>
    </source>
</evidence>
<dbReference type="Gene3D" id="3.30.200.20">
    <property type="entry name" value="Phosphorylase Kinase, domain 1"/>
    <property type="match status" value="1"/>
</dbReference>
<evidence type="ECO:0000256" key="5">
    <source>
        <dbReference type="ARBA" id="ARBA00022737"/>
    </source>
</evidence>
<keyword evidence="8" id="KW-0547">Nucleotide-binding</keyword>
<dbReference type="GO" id="GO:0005524">
    <property type="term" value="F:ATP binding"/>
    <property type="evidence" value="ECO:0007669"/>
    <property type="project" value="UniProtKB-UniRule"/>
</dbReference>
<evidence type="ECO:0000256" key="8">
    <source>
        <dbReference type="PROSITE-ProRule" id="PRU10141"/>
    </source>
</evidence>
<evidence type="ECO:0000256" key="10">
    <source>
        <dbReference type="SAM" id="SignalP"/>
    </source>
</evidence>
<reference evidence="12 13" key="1">
    <citation type="journal article" date="2023" name="Hortic Res">
        <title>Pangenome of water caltrop reveals structural variations and asymmetric subgenome divergence after allopolyploidization.</title>
        <authorList>
            <person name="Zhang X."/>
            <person name="Chen Y."/>
            <person name="Wang L."/>
            <person name="Yuan Y."/>
            <person name="Fang M."/>
            <person name="Shi L."/>
            <person name="Lu R."/>
            <person name="Comes H.P."/>
            <person name="Ma Y."/>
            <person name="Chen Y."/>
            <person name="Huang G."/>
            <person name="Zhou Y."/>
            <person name="Zheng Z."/>
            <person name="Qiu Y."/>
        </authorList>
    </citation>
    <scope>NUCLEOTIDE SEQUENCE [LARGE SCALE GENOMIC DNA]</scope>
    <source>
        <strain evidence="12">F231</strain>
    </source>
</reference>
<dbReference type="InterPro" id="IPR011009">
    <property type="entry name" value="Kinase-like_dom_sf"/>
</dbReference>
<dbReference type="InterPro" id="IPR017441">
    <property type="entry name" value="Protein_kinase_ATP_BS"/>
</dbReference>
<comment type="subcellular location">
    <subcellularLocation>
        <location evidence="1">Membrane</location>
    </subcellularLocation>
</comment>
<evidence type="ECO:0000256" key="7">
    <source>
        <dbReference type="ARBA" id="ARBA00023136"/>
    </source>
</evidence>
<dbReference type="Proteomes" id="UP001346149">
    <property type="component" value="Unassembled WGS sequence"/>
</dbReference>
<feature type="compositionally biased region" description="Basic and acidic residues" evidence="9">
    <location>
        <begin position="275"/>
        <end position="285"/>
    </location>
</feature>
<keyword evidence="6" id="KW-1133">Transmembrane helix</keyword>
<dbReference type="PANTHER" id="PTHR48010:SF1">
    <property type="entry name" value="PROTEIN KINASE DOMAIN-CONTAINING PROTEIN"/>
    <property type="match status" value="1"/>
</dbReference>
<organism evidence="12 13">
    <name type="scientific">Trapa natans</name>
    <name type="common">Water chestnut</name>
    <dbReference type="NCBI Taxonomy" id="22666"/>
    <lineage>
        <taxon>Eukaryota</taxon>
        <taxon>Viridiplantae</taxon>
        <taxon>Streptophyta</taxon>
        <taxon>Embryophyta</taxon>
        <taxon>Tracheophyta</taxon>
        <taxon>Spermatophyta</taxon>
        <taxon>Magnoliopsida</taxon>
        <taxon>eudicotyledons</taxon>
        <taxon>Gunneridae</taxon>
        <taxon>Pentapetalae</taxon>
        <taxon>rosids</taxon>
        <taxon>malvids</taxon>
        <taxon>Myrtales</taxon>
        <taxon>Lythraceae</taxon>
        <taxon>Trapa</taxon>
    </lineage>
</organism>
<dbReference type="InterPro" id="IPR001245">
    <property type="entry name" value="Ser-Thr/Tyr_kinase_cat_dom"/>
</dbReference>
<evidence type="ECO:0000256" key="4">
    <source>
        <dbReference type="ARBA" id="ARBA00022729"/>
    </source>
</evidence>
<dbReference type="Gene3D" id="1.10.510.10">
    <property type="entry name" value="Transferase(Phosphotransferase) domain 1"/>
    <property type="match status" value="1"/>
</dbReference>
<evidence type="ECO:0000256" key="6">
    <source>
        <dbReference type="ARBA" id="ARBA00022989"/>
    </source>
</evidence>
<gene>
    <name evidence="12" type="ORF">SAY86_011452</name>
</gene>
<dbReference type="Gene3D" id="3.80.10.10">
    <property type="entry name" value="Ribonuclease Inhibitor"/>
    <property type="match status" value="1"/>
</dbReference>
<evidence type="ECO:0000256" key="1">
    <source>
        <dbReference type="ARBA" id="ARBA00004370"/>
    </source>
</evidence>
<keyword evidence="5" id="KW-0677">Repeat</keyword>
<keyword evidence="2" id="KW-0433">Leucine-rich repeat</keyword>
<evidence type="ECO:0000313" key="12">
    <source>
        <dbReference type="EMBL" id="KAK4787619.1"/>
    </source>
</evidence>
<dbReference type="InterPro" id="IPR013210">
    <property type="entry name" value="LRR_N_plant-typ"/>
</dbReference>
<evidence type="ECO:0000256" key="2">
    <source>
        <dbReference type="ARBA" id="ARBA00022614"/>
    </source>
</evidence>
<feature type="region of interest" description="Disordered" evidence="9">
    <location>
        <begin position="256"/>
        <end position="285"/>
    </location>
</feature>
<dbReference type="SUPFAM" id="SSF56112">
    <property type="entry name" value="Protein kinase-like (PK-like)"/>
    <property type="match status" value="1"/>
</dbReference>
<dbReference type="GO" id="GO:0016020">
    <property type="term" value="C:membrane"/>
    <property type="evidence" value="ECO:0007669"/>
    <property type="project" value="UniProtKB-SubCell"/>
</dbReference>
<keyword evidence="8" id="KW-0067">ATP-binding</keyword>
<keyword evidence="13" id="KW-1185">Reference proteome</keyword>
<dbReference type="PANTHER" id="PTHR48010">
    <property type="entry name" value="OS05G0588300 PROTEIN"/>
    <property type="match status" value="1"/>
</dbReference>
<dbReference type="InterPro" id="IPR032675">
    <property type="entry name" value="LRR_dom_sf"/>
</dbReference>
<dbReference type="InterPro" id="IPR000719">
    <property type="entry name" value="Prot_kinase_dom"/>
</dbReference>
<dbReference type="InterPro" id="IPR001611">
    <property type="entry name" value="Leu-rich_rpt"/>
</dbReference>
<evidence type="ECO:0000256" key="3">
    <source>
        <dbReference type="ARBA" id="ARBA00022692"/>
    </source>
</evidence>
<evidence type="ECO:0000313" key="13">
    <source>
        <dbReference type="Proteomes" id="UP001346149"/>
    </source>
</evidence>
<dbReference type="FunFam" id="3.80.10.10:FF:000400">
    <property type="entry name" value="Nuclear pore complex protein NUP107"/>
    <property type="match status" value="1"/>
</dbReference>
<dbReference type="Pfam" id="PF13855">
    <property type="entry name" value="LRR_8"/>
    <property type="match status" value="1"/>
</dbReference>
<keyword evidence="3" id="KW-0812">Transmembrane</keyword>
<keyword evidence="4 10" id="KW-0732">Signal</keyword>
<dbReference type="PROSITE" id="PS00107">
    <property type="entry name" value="PROTEIN_KINASE_ATP"/>
    <property type="match status" value="1"/>
</dbReference>
<feature type="domain" description="Protein kinase" evidence="11">
    <location>
        <begin position="306"/>
        <end position="578"/>
    </location>
</feature>
<protein>
    <recommendedName>
        <fullName evidence="11">Protein kinase domain-containing protein</fullName>
    </recommendedName>
</protein>
<dbReference type="Pfam" id="PF08263">
    <property type="entry name" value="LRRNT_2"/>
    <property type="match status" value="1"/>
</dbReference>
<evidence type="ECO:0000259" key="11">
    <source>
        <dbReference type="PROSITE" id="PS50011"/>
    </source>
</evidence>
<dbReference type="InterPro" id="IPR050994">
    <property type="entry name" value="At_inactive_RLKs"/>
</dbReference>